<feature type="domain" description="RNA polymerase sigma-70" evidence="6">
    <location>
        <begin position="46"/>
        <end position="59"/>
    </location>
</feature>
<dbReference type="Pfam" id="PF04542">
    <property type="entry name" value="Sigma70_r2"/>
    <property type="match status" value="1"/>
</dbReference>
<dbReference type="InterPro" id="IPR007627">
    <property type="entry name" value="RNA_pol_sigma70_r2"/>
</dbReference>
<protein>
    <recommendedName>
        <fullName evidence="5">RNA polymerase sigma factor</fullName>
    </recommendedName>
</protein>
<sequence length="245" mass="28349">MDHTAELILRSQNGDETAKETLVTENTGLVWCVVKRFYGRGTEAEDLFQIGVIGLLKAIDKFDFSYDVRFSTYAVPMISGEIRRFLRDDGMLKVSRSLKELAAKAGKEKEQFTRKMEREPTVEELSDILGVEKEELVQAMEAATEVESLYRPIHQSDGSEVELMDRLEEKERTEEIIDRMFLQSLLETLGKEERRLIYLRYFENRTQSQTGKLLGISQVQVSRLEKKILNRMRNEAKEKKGISEV</sequence>
<dbReference type="InterPro" id="IPR007624">
    <property type="entry name" value="RNA_pol_sigma70_r3"/>
</dbReference>
<dbReference type="EMBL" id="VIRV01000020">
    <property type="protein sequence ID" value="MBY0759631.1"/>
    <property type="molecule type" value="Genomic_DNA"/>
</dbReference>
<evidence type="ECO:0000256" key="3">
    <source>
        <dbReference type="ARBA" id="ARBA00023125"/>
    </source>
</evidence>
<keyword evidence="9" id="KW-1185">Reference proteome</keyword>
<comment type="caution">
    <text evidence="8">The sequence shown here is derived from an EMBL/GenBank/DDBJ whole genome shotgun (WGS) entry which is preliminary data.</text>
</comment>
<keyword evidence="2 5" id="KW-0731">Sigma factor</keyword>
<evidence type="ECO:0000259" key="6">
    <source>
        <dbReference type="PROSITE" id="PS00715"/>
    </source>
</evidence>
<dbReference type="PRINTS" id="PR00046">
    <property type="entry name" value="SIGMA70FCT"/>
</dbReference>
<dbReference type="NCBIfam" id="TIGR02937">
    <property type="entry name" value="sigma70-ECF"/>
    <property type="match status" value="1"/>
</dbReference>
<keyword evidence="3 5" id="KW-0238">DNA-binding</keyword>
<dbReference type="PANTHER" id="PTHR30385:SF4">
    <property type="entry name" value="RNA POLYMERASE SIGMA-E FACTOR"/>
    <property type="match status" value="1"/>
</dbReference>
<dbReference type="Pfam" id="PF04545">
    <property type="entry name" value="Sigma70_r4"/>
    <property type="match status" value="1"/>
</dbReference>
<dbReference type="NCBIfam" id="NF004052">
    <property type="entry name" value="PRK05572.1"/>
    <property type="match status" value="1"/>
</dbReference>
<accession>A0ABS7L980</accession>
<evidence type="ECO:0000313" key="9">
    <source>
        <dbReference type="Proteomes" id="UP000779049"/>
    </source>
</evidence>
<reference evidence="8 9" key="1">
    <citation type="journal article" date="2020" name="New Microbes New Infect">
        <title>Sellimonas caecigallum sp. nov., description and genome sequence of a new member of the Sellimonas genus isolated from the cecum of feral chicken.</title>
        <authorList>
            <person name="Wongkuna S."/>
            <person name="Ghimire S."/>
            <person name="Antony L."/>
            <person name="Chankhamhaengdecha S."/>
            <person name="Janvilisri T."/>
            <person name="Scaria J."/>
        </authorList>
    </citation>
    <scope>NUCLEOTIDE SEQUENCE [LARGE SCALE GENOMIC DNA]</scope>
    <source>
        <strain evidence="8 9">SW451</strain>
    </source>
</reference>
<dbReference type="InterPro" id="IPR000943">
    <property type="entry name" value="RNA_pol_sigma70"/>
</dbReference>
<dbReference type="InterPro" id="IPR013325">
    <property type="entry name" value="RNA_pol_sigma_r2"/>
</dbReference>
<dbReference type="InterPro" id="IPR014322">
    <property type="entry name" value="RNA_pol_sigma-B/F/G"/>
</dbReference>
<dbReference type="Proteomes" id="UP000779049">
    <property type="component" value="Unassembled WGS sequence"/>
</dbReference>
<dbReference type="RefSeq" id="WP_221920189.1">
    <property type="nucleotide sequence ID" value="NZ_CP173660.1"/>
</dbReference>
<keyword evidence="1 5" id="KW-0805">Transcription regulation</keyword>
<evidence type="ECO:0000256" key="2">
    <source>
        <dbReference type="ARBA" id="ARBA00023082"/>
    </source>
</evidence>
<dbReference type="Gene3D" id="1.20.120.1810">
    <property type="match status" value="1"/>
</dbReference>
<evidence type="ECO:0000259" key="7">
    <source>
        <dbReference type="PROSITE" id="PS00716"/>
    </source>
</evidence>
<keyword evidence="4 5" id="KW-0804">Transcription</keyword>
<dbReference type="InterPro" id="IPR007630">
    <property type="entry name" value="RNA_pol_sigma70_r4"/>
</dbReference>
<gene>
    <name evidence="8" type="ORF">FLB61_11150</name>
</gene>
<dbReference type="PANTHER" id="PTHR30385">
    <property type="entry name" value="SIGMA FACTOR F FLAGELLAR"/>
    <property type="match status" value="1"/>
</dbReference>
<evidence type="ECO:0000256" key="1">
    <source>
        <dbReference type="ARBA" id="ARBA00023015"/>
    </source>
</evidence>
<dbReference type="SUPFAM" id="SSF88946">
    <property type="entry name" value="Sigma2 domain of RNA polymerase sigma factors"/>
    <property type="match status" value="1"/>
</dbReference>
<feature type="domain" description="RNA polymerase sigma-70" evidence="7">
    <location>
        <begin position="206"/>
        <end position="232"/>
    </location>
</feature>
<organism evidence="8 9">
    <name type="scientific">Sellimonas caecigallum</name>
    <dbReference type="NCBI Taxonomy" id="2592333"/>
    <lineage>
        <taxon>Bacteria</taxon>
        <taxon>Bacillati</taxon>
        <taxon>Bacillota</taxon>
        <taxon>Clostridia</taxon>
        <taxon>Lachnospirales</taxon>
        <taxon>Lachnospiraceae</taxon>
        <taxon>Sellimonas</taxon>
    </lineage>
</organism>
<dbReference type="InterPro" id="IPR013324">
    <property type="entry name" value="RNA_pol_sigma_r3/r4-like"/>
</dbReference>
<proteinExistence type="inferred from homology"/>
<dbReference type="CDD" id="cd06171">
    <property type="entry name" value="Sigma70_r4"/>
    <property type="match status" value="1"/>
</dbReference>
<name>A0ABS7L980_9FIRM</name>
<comment type="similarity">
    <text evidence="5">Belongs to the sigma-70 factor family.</text>
</comment>
<dbReference type="Pfam" id="PF04539">
    <property type="entry name" value="Sigma70_r3"/>
    <property type="match status" value="1"/>
</dbReference>
<dbReference type="PROSITE" id="PS00715">
    <property type="entry name" value="SIGMA70_1"/>
    <property type="match status" value="1"/>
</dbReference>
<dbReference type="PROSITE" id="PS00716">
    <property type="entry name" value="SIGMA70_2"/>
    <property type="match status" value="1"/>
</dbReference>
<dbReference type="Gene3D" id="1.10.10.10">
    <property type="entry name" value="Winged helix-like DNA-binding domain superfamily/Winged helix DNA-binding domain"/>
    <property type="match status" value="2"/>
</dbReference>
<dbReference type="InterPro" id="IPR014284">
    <property type="entry name" value="RNA_pol_sigma-70_dom"/>
</dbReference>
<dbReference type="InterPro" id="IPR036388">
    <property type="entry name" value="WH-like_DNA-bd_sf"/>
</dbReference>
<evidence type="ECO:0000313" key="8">
    <source>
        <dbReference type="EMBL" id="MBY0759631.1"/>
    </source>
</evidence>
<dbReference type="SUPFAM" id="SSF88659">
    <property type="entry name" value="Sigma3 and sigma4 domains of RNA polymerase sigma factors"/>
    <property type="match status" value="2"/>
</dbReference>
<dbReference type="NCBIfam" id="TIGR02980">
    <property type="entry name" value="SigBFG"/>
    <property type="match status" value="1"/>
</dbReference>
<comment type="function">
    <text evidence="5">Sigma factors are initiation factors that promote the attachment of RNA polymerase to specific initiation sites and are then released.</text>
</comment>
<evidence type="ECO:0000256" key="4">
    <source>
        <dbReference type="ARBA" id="ARBA00023163"/>
    </source>
</evidence>
<evidence type="ECO:0000256" key="5">
    <source>
        <dbReference type="RuleBase" id="RU362124"/>
    </source>
</evidence>